<feature type="compositionally biased region" description="Polar residues" evidence="1">
    <location>
        <begin position="228"/>
        <end position="241"/>
    </location>
</feature>
<comment type="caution">
    <text evidence="2">The sequence shown here is derived from an EMBL/GenBank/DDBJ whole genome shotgun (WGS) entry which is preliminary data.</text>
</comment>
<dbReference type="OrthoDB" id="3220200at2759"/>
<name>A0A0A1UI91_9AGAM</name>
<dbReference type="Proteomes" id="UP000030108">
    <property type="component" value="Unassembled WGS sequence"/>
</dbReference>
<feature type="compositionally biased region" description="Acidic residues" evidence="1">
    <location>
        <begin position="1150"/>
        <end position="1159"/>
    </location>
</feature>
<feature type="compositionally biased region" description="Acidic residues" evidence="1">
    <location>
        <begin position="775"/>
        <end position="798"/>
    </location>
</feature>
<feature type="compositionally biased region" description="Low complexity" evidence="1">
    <location>
        <begin position="314"/>
        <end position="325"/>
    </location>
</feature>
<feature type="compositionally biased region" description="Polar residues" evidence="1">
    <location>
        <begin position="715"/>
        <end position="725"/>
    </location>
</feature>
<dbReference type="AlphaFoldDB" id="A0A0A1UI91"/>
<accession>A0A0A1UI91</accession>
<feature type="compositionally biased region" description="Low complexity" evidence="1">
    <location>
        <begin position="614"/>
        <end position="634"/>
    </location>
</feature>
<feature type="compositionally biased region" description="Basic and acidic residues" evidence="1">
    <location>
        <begin position="749"/>
        <end position="762"/>
    </location>
</feature>
<dbReference type="InterPro" id="IPR017956">
    <property type="entry name" value="AT_hook_DNA-bd_motif"/>
</dbReference>
<feature type="compositionally biased region" description="Basic and acidic residues" evidence="1">
    <location>
        <begin position="694"/>
        <end position="705"/>
    </location>
</feature>
<feature type="compositionally biased region" description="Basic and acidic residues" evidence="1">
    <location>
        <begin position="903"/>
        <end position="932"/>
    </location>
</feature>
<feature type="compositionally biased region" description="Low complexity" evidence="1">
    <location>
        <begin position="880"/>
        <end position="891"/>
    </location>
</feature>
<dbReference type="EMBL" id="JATN01000321">
    <property type="protein sequence ID" value="EUC58729.1"/>
    <property type="molecule type" value="Genomic_DNA"/>
</dbReference>
<feature type="compositionally biased region" description="Polar residues" evidence="1">
    <location>
        <begin position="526"/>
        <end position="538"/>
    </location>
</feature>
<feature type="compositionally biased region" description="Low complexity" evidence="1">
    <location>
        <begin position="934"/>
        <end position="949"/>
    </location>
</feature>
<evidence type="ECO:0000313" key="3">
    <source>
        <dbReference type="Proteomes" id="UP000030108"/>
    </source>
</evidence>
<dbReference type="GO" id="GO:0003677">
    <property type="term" value="F:DNA binding"/>
    <property type="evidence" value="ECO:0007669"/>
    <property type="project" value="InterPro"/>
</dbReference>
<feature type="compositionally biased region" description="Acidic residues" evidence="1">
    <location>
        <begin position="637"/>
        <end position="655"/>
    </location>
</feature>
<dbReference type="SMART" id="SM00384">
    <property type="entry name" value="AT_hook"/>
    <property type="match status" value="4"/>
</dbReference>
<sequence length="1183" mass="126800">MAARAKTPVSRKRALSAAPPPSFEACVVTYISQDRAFQRVFAETDIEGMGRVVREKLNLPPNTGLRLAQVAEGRRIDLEDDADFYAFQLGAQLKPELQVEVSVIAAPAAQLASPSVTATSINLDRAPPPPPTQLGKGDILQTTDGSTLVPPPPKKKRKPQKSNLVITNNDAEHESGKPNEPTEPAVNEQALKAPKSKAKAKAKSVDPAPPTATSEPAKKPKSKAKSVPPTNQEVSSTSGEPKQSDDTTPEALAAPPKSKKNKKTATSTVLASETTPVAMTESIPETSPANTEIPQDRPKKRGRKAAQDSEQQDVPVPETTKATEPPTKKQRMSKADTDLEMGSGSHSPVATALPPPVRSERRSSTVLSIPDPDKPVASGSGAEPPATIDPADQSAETKLKPKRKRKKKDQVVDDASTSASIPAPTPDAIQCLLCSSGQHEPPDCPLLSKRDSGTAKVVEERIQNLEDTQGPTRVHQMLIGTLRRWLKDTKKQVEAQNVSITPAPVQKGASPAHSTPIPTRPKKSKLSSVAVSHQSEGSSTEDEDILKSVMESRIESTEDEGGEDQDEGEDEEMVDTSRPKLDPEPELPRATSQPAPAPTPSPQPASVPLPPSSPVTKALLQSQRMSQSSLRALLDGLESEEIGDGEKDSSDEEGSDLALSTPSDIARRRHRKTVRLDVQDSDEEAAVRAQAPTRGDEEGSDVEMRDPEEERDLATLSQLLDSSQHIPEEIVGVVDGEKDEDDIEEYDDEEHKGNQESLDDRAASPIEPPDQEPIAVEDEVAETAQEEDEEEEDEDEPEAGIGQEPGPAAPVAKKRGRPPLPQSVKDARAAEKARIQAEKVALQGGDPLAPKKRGRPRKSQPVEGEGDTSMNRRALSTVPASQTQSTSAGGSQEAGPKSRGRPRLSDAVRAEREAEKERVRAEKAIQRLEKKTAKANAKAVAKGKGTTVADHGESEGDEDEDEDEDEDVPQSFNAPEATNESPVAPAWSTLKNPSSSRPGSSQADEIEWSATEVGEDGVGKRPSGSQLPASKPTPDTRSRKGSAPSKPLFMPSSGLGPRYLPALPPLTSTPVPGKLLSLSQQTPSNTLQRRKSIGSASLPRFTVIQKTHDLQQRSRKERNKLLGSQPSALGSSQQLKPKPNGANEVVTIESSDDEVDSSADETKKLKPPSQRKRSSAFAYFDQS</sequence>
<feature type="compositionally biased region" description="Basic and acidic residues" evidence="1">
    <location>
        <begin position="575"/>
        <end position="587"/>
    </location>
</feature>
<reference evidence="3" key="1">
    <citation type="journal article" date="2014" name="Genome Announc.">
        <title>Draft genome sequence of the plant-pathogenic soil fungus Rhizoctonia solani anastomosis group 3 strain Rhs1AP.</title>
        <authorList>
            <person name="Cubeta M.A."/>
            <person name="Thomas E."/>
            <person name="Dean R.A."/>
            <person name="Jabaji S."/>
            <person name="Neate S.M."/>
            <person name="Tavantzis S."/>
            <person name="Toda T."/>
            <person name="Vilgalys R."/>
            <person name="Bharathan N."/>
            <person name="Fedorova-Abrams N."/>
            <person name="Pakala S.B."/>
            <person name="Pakala S.M."/>
            <person name="Zafar N."/>
            <person name="Joardar V."/>
            <person name="Losada L."/>
            <person name="Nierman W.C."/>
        </authorList>
    </citation>
    <scope>NUCLEOTIDE SEQUENCE [LARGE SCALE GENOMIC DNA]</scope>
    <source>
        <strain evidence="3">AG-3</strain>
    </source>
</reference>
<evidence type="ECO:0000313" key="2">
    <source>
        <dbReference type="EMBL" id="EUC58729.1"/>
    </source>
</evidence>
<feature type="compositionally biased region" description="Acidic residues" evidence="1">
    <location>
        <begin position="557"/>
        <end position="574"/>
    </location>
</feature>
<feature type="compositionally biased region" description="Acidic residues" evidence="1">
    <location>
        <begin position="955"/>
        <end position="968"/>
    </location>
</feature>
<feature type="compositionally biased region" description="Polar residues" evidence="1">
    <location>
        <begin position="989"/>
        <end position="1003"/>
    </location>
</feature>
<feature type="compositionally biased region" description="Polar residues" evidence="1">
    <location>
        <begin position="269"/>
        <end position="293"/>
    </location>
</feature>
<feature type="compositionally biased region" description="Acidic residues" evidence="1">
    <location>
        <begin position="737"/>
        <end position="748"/>
    </location>
</feature>
<gene>
    <name evidence="2" type="ORF">RSOL_273840</name>
</gene>
<feature type="compositionally biased region" description="Polar residues" evidence="1">
    <location>
        <begin position="1122"/>
        <end position="1135"/>
    </location>
</feature>
<organism evidence="2 3">
    <name type="scientific">Rhizoctonia solani AG-3 Rhs1AP</name>
    <dbReference type="NCBI Taxonomy" id="1086054"/>
    <lineage>
        <taxon>Eukaryota</taxon>
        <taxon>Fungi</taxon>
        <taxon>Dikarya</taxon>
        <taxon>Basidiomycota</taxon>
        <taxon>Agaricomycotina</taxon>
        <taxon>Agaricomycetes</taxon>
        <taxon>Cantharellales</taxon>
        <taxon>Ceratobasidiaceae</taxon>
        <taxon>Rhizoctonia</taxon>
    </lineage>
</organism>
<feature type="compositionally biased region" description="Basic residues" evidence="1">
    <location>
        <begin position="1165"/>
        <end position="1174"/>
    </location>
</feature>
<feature type="compositionally biased region" description="Polar residues" evidence="1">
    <location>
        <begin position="970"/>
        <end position="981"/>
    </location>
</feature>
<proteinExistence type="predicted"/>
<feature type="compositionally biased region" description="Pro residues" evidence="1">
    <location>
        <begin position="595"/>
        <end position="613"/>
    </location>
</feature>
<evidence type="ECO:0000256" key="1">
    <source>
        <dbReference type="SAM" id="MobiDB-lite"/>
    </source>
</evidence>
<feature type="compositionally biased region" description="Polar residues" evidence="1">
    <location>
        <begin position="1077"/>
        <end position="1087"/>
    </location>
</feature>
<protein>
    <submittedName>
        <fullName evidence="2">Uncharacterized protein</fullName>
    </submittedName>
</protein>
<feature type="compositionally biased region" description="Basic and acidic residues" evidence="1">
    <location>
        <begin position="825"/>
        <end position="837"/>
    </location>
</feature>
<feature type="region of interest" description="Disordered" evidence="1">
    <location>
        <begin position="490"/>
        <end position="1183"/>
    </location>
</feature>
<feature type="region of interest" description="Disordered" evidence="1">
    <location>
        <begin position="120"/>
        <end position="427"/>
    </location>
</feature>